<sequence length="183" mass="20371">MKFYTDEANPHALKCLVVSNFIGLKLPAVFVEKNGDKQKNAKNPLGRIPALEIDNYNTLFEVGAICRYICSKNSKIPLISDDDQGSLVDEWMEWEQTKLSPQLAKGEDASKLLEKVDNAVKDKQFLVGEVVTLADVFVWSAIYAATKTDKASEVQKYQNIVTYVDNLAKEKNFSSAIASAKFA</sequence>
<dbReference type="EMBL" id="JAOPGA020001438">
    <property type="protein sequence ID" value="KAL0488414.1"/>
    <property type="molecule type" value="Genomic_DNA"/>
</dbReference>
<accession>A0AAW2ZIA5</accession>
<dbReference type="SUPFAM" id="SSF47616">
    <property type="entry name" value="GST C-terminal domain-like"/>
    <property type="match status" value="1"/>
</dbReference>
<protein>
    <recommendedName>
        <fullName evidence="5">Glutathione S-transferase</fullName>
    </recommendedName>
</protein>
<dbReference type="InterPro" id="IPR010987">
    <property type="entry name" value="Glutathione-S-Trfase_C-like"/>
</dbReference>
<dbReference type="InterPro" id="IPR036282">
    <property type="entry name" value="Glutathione-S-Trfase_C_sf"/>
</dbReference>
<dbReference type="InterPro" id="IPR050802">
    <property type="entry name" value="EF-GSTs"/>
</dbReference>
<dbReference type="PANTHER" id="PTHR43986">
    <property type="entry name" value="ELONGATION FACTOR 1-GAMMA"/>
    <property type="match status" value="1"/>
</dbReference>
<evidence type="ECO:0008006" key="5">
    <source>
        <dbReference type="Google" id="ProtNLM"/>
    </source>
</evidence>
<dbReference type="InterPro" id="IPR004045">
    <property type="entry name" value="Glutathione_S-Trfase_N"/>
</dbReference>
<comment type="caution">
    <text evidence="3">The sequence shown here is derived from an EMBL/GenBank/DDBJ whole genome shotgun (WGS) entry which is preliminary data.</text>
</comment>
<evidence type="ECO:0000259" key="1">
    <source>
        <dbReference type="PROSITE" id="PS50404"/>
    </source>
</evidence>
<dbReference type="InterPro" id="IPR040079">
    <property type="entry name" value="Glutathione_S-Trfase"/>
</dbReference>
<dbReference type="Pfam" id="PF18485">
    <property type="entry name" value="GST_N_5"/>
    <property type="match status" value="1"/>
</dbReference>
<dbReference type="SFLD" id="SFLDS00019">
    <property type="entry name" value="Glutathione_Transferase_(cytos"/>
    <property type="match status" value="1"/>
</dbReference>
<dbReference type="InterPro" id="IPR036249">
    <property type="entry name" value="Thioredoxin-like_sf"/>
</dbReference>
<proteinExistence type="predicted"/>
<evidence type="ECO:0000313" key="3">
    <source>
        <dbReference type="EMBL" id="KAL0488414.1"/>
    </source>
</evidence>
<dbReference type="PROSITE" id="PS50404">
    <property type="entry name" value="GST_NTER"/>
    <property type="match status" value="1"/>
</dbReference>
<dbReference type="GO" id="GO:0005634">
    <property type="term" value="C:nucleus"/>
    <property type="evidence" value="ECO:0007669"/>
    <property type="project" value="TreeGrafter"/>
</dbReference>
<evidence type="ECO:0000313" key="4">
    <source>
        <dbReference type="Proteomes" id="UP001431209"/>
    </source>
</evidence>
<keyword evidence="4" id="KW-1185">Reference proteome</keyword>
<dbReference type="GO" id="GO:0005737">
    <property type="term" value="C:cytoplasm"/>
    <property type="evidence" value="ECO:0007669"/>
    <property type="project" value="TreeGrafter"/>
</dbReference>
<dbReference type="InterPro" id="IPR041598">
    <property type="entry name" value="MARS_N"/>
</dbReference>
<dbReference type="AlphaFoldDB" id="A0AAW2ZIA5"/>
<dbReference type="Gene3D" id="3.40.30.10">
    <property type="entry name" value="Glutaredoxin"/>
    <property type="match status" value="1"/>
</dbReference>
<reference evidence="3 4" key="1">
    <citation type="submission" date="2024-03" db="EMBL/GenBank/DDBJ databases">
        <title>The Acrasis kona genome and developmental transcriptomes reveal deep origins of eukaryotic multicellular pathways.</title>
        <authorList>
            <person name="Sheikh S."/>
            <person name="Fu C.-J."/>
            <person name="Brown M.W."/>
            <person name="Baldauf S.L."/>
        </authorList>
    </citation>
    <scope>NUCLEOTIDE SEQUENCE [LARGE SCALE GENOMIC DNA]</scope>
    <source>
        <strain evidence="3 4">ATCC MYA-3509</strain>
    </source>
</reference>
<dbReference type="Pfam" id="PF00043">
    <property type="entry name" value="GST_C"/>
    <property type="match status" value="1"/>
</dbReference>
<gene>
    <name evidence="3" type="ORF">AKO1_015580</name>
</gene>
<dbReference type="SUPFAM" id="SSF52833">
    <property type="entry name" value="Thioredoxin-like"/>
    <property type="match status" value="1"/>
</dbReference>
<dbReference type="Proteomes" id="UP001431209">
    <property type="component" value="Unassembled WGS sequence"/>
</dbReference>
<dbReference type="InterPro" id="IPR004046">
    <property type="entry name" value="GST_C"/>
</dbReference>
<organism evidence="3 4">
    <name type="scientific">Acrasis kona</name>
    <dbReference type="NCBI Taxonomy" id="1008807"/>
    <lineage>
        <taxon>Eukaryota</taxon>
        <taxon>Discoba</taxon>
        <taxon>Heterolobosea</taxon>
        <taxon>Tetramitia</taxon>
        <taxon>Eutetramitia</taxon>
        <taxon>Acrasidae</taxon>
        <taxon>Acrasis</taxon>
    </lineage>
</organism>
<evidence type="ECO:0000259" key="2">
    <source>
        <dbReference type="PROSITE" id="PS50405"/>
    </source>
</evidence>
<dbReference type="GO" id="GO:0006414">
    <property type="term" value="P:translational elongation"/>
    <property type="evidence" value="ECO:0007669"/>
    <property type="project" value="TreeGrafter"/>
</dbReference>
<name>A0AAW2ZIA5_9EUKA</name>
<dbReference type="Gene3D" id="1.20.1050.10">
    <property type="match status" value="1"/>
</dbReference>
<feature type="domain" description="GST N-terminal" evidence="1">
    <location>
        <begin position="1"/>
        <end position="77"/>
    </location>
</feature>
<dbReference type="PANTHER" id="PTHR43986:SF1">
    <property type="entry name" value="ELONGATION FACTOR 1-GAMMA"/>
    <property type="match status" value="1"/>
</dbReference>
<feature type="domain" description="GST C-terminal" evidence="2">
    <location>
        <begin position="66"/>
        <end position="183"/>
    </location>
</feature>
<dbReference type="PROSITE" id="PS50405">
    <property type="entry name" value="GST_CTER"/>
    <property type="match status" value="1"/>
</dbReference>